<evidence type="ECO:0000313" key="12">
    <source>
        <dbReference type="Proteomes" id="UP000835052"/>
    </source>
</evidence>
<keyword evidence="4 8" id="KW-0106">Calcium</keyword>
<evidence type="ECO:0000313" key="11">
    <source>
        <dbReference type="EMBL" id="CAD6185830.1"/>
    </source>
</evidence>
<evidence type="ECO:0000256" key="1">
    <source>
        <dbReference type="ARBA" id="ARBA00004167"/>
    </source>
</evidence>
<dbReference type="GO" id="GO:0007156">
    <property type="term" value="P:homophilic cell adhesion via plasma membrane adhesion molecules"/>
    <property type="evidence" value="ECO:0007669"/>
    <property type="project" value="InterPro"/>
</dbReference>
<feature type="domain" description="Cadherin" evidence="10">
    <location>
        <begin position="118"/>
        <end position="208"/>
    </location>
</feature>
<comment type="subcellular location">
    <subcellularLocation>
        <location evidence="1">Membrane</location>
        <topology evidence="1">Single-pass membrane protein</topology>
    </subcellularLocation>
</comment>
<dbReference type="Pfam" id="PF00028">
    <property type="entry name" value="Cadherin"/>
    <property type="match status" value="1"/>
</dbReference>
<dbReference type="PANTHER" id="PTHR24028:SF328">
    <property type="entry name" value="CADHERIN-3"/>
    <property type="match status" value="1"/>
</dbReference>
<dbReference type="PROSITE" id="PS00232">
    <property type="entry name" value="CADHERIN_1"/>
    <property type="match status" value="1"/>
</dbReference>
<dbReference type="PRINTS" id="PR00205">
    <property type="entry name" value="CADHERIN"/>
</dbReference>
<keyword evidence="2" id="KW-0812">Transmembrane</keyword>
<reference evidence="11" key="1">
    <citation type="submission" date="2020-10" db="EMBL/GenBank/DDBJ databases">
        <authorList>
            <person name="Kikuchi T."/>
        </authorList>
    </citation>
    <scope>NUCLEOTIDE SEQUENCE</scope>
    <source>
        <strain evidence="11">NKZ352</strain>
    </source>
</reference>
<evidence type="ECO:0000256" key="9">
    <source>
        <dbReference type="SAM" id="MobiDB-lite"/>
    </source>
</evidence>
<keyword evidence="7" id="KW-0325">Glycoprotein</keyword>
<evidence type="ECO:0000256" key="8">
    <source>
        <dbReference type="PROSITE-ProRule" id="PRU00043"/>
    </source>
</evidence>
<dbReference type="InterPro" id="IPR050174">
    <property type="entry name" value="Protocadherin/Cadherin-CA"/>
</dbReference>
<feature type="region of interest" description="Disordered" evidence="9">
    <location>
        <begin position="1"/>
        <end position="20"/>
    </location>
</feature>
<dbReference type="CDD" id="cd11304">
    <property type="entry name" value="Cadherin_repeat"/>
    <property type="match status" value="1"/>
</dbReference>
<keyword evidence="12" id="KW-1185">Reference proteome</keyword>
<dbReference type="GO" id="GO:0005886">
    <property type="term" value="C:plasma membrane"/>
    <property type="evidence" value="ECO:0007669"/>
    <property type="project" value="InterPro"/>
</dbReference>
<feature type="compositionally biased region" description="Basic residues" evidence="9">
    <location>
        <begin position="1"/>
        <end position="15"/>
    </location>
</feature>
<keyword evidence="3" id="KW-0677">Repeat</keyword>
<comment type="caution">
    <text evidence="11">The sequence shown here is derived from an EMBL/GenBank/DDBJ whole genome shotgun (WGS) entry which is preliminary data.</text>
</comment>
<dbReference type="AlphaFoldDB" id="A0A8S1GX82"/>
<evidence type="ECO:0000256" key="3">
    <source>
        <dbReference type="ARBA" id="ARBA00022737"/>
    </source>
</evidence>
<feature type="domain" description="Cadherin" evidence="10">
    <location>
        <begin position="27"/>
        <end position="117"/>
    </location>
</feature>
<dbReference type="InterPro" id="IPR015919">
    <property type="entry name" value="Cadherin-like_sf"/>
</dbReference>
<evidence type="ECO:0000259" key="10">
    <source>
        <dbReference type="PROSITE" id="PS50268"/>
    </source>
</evidence>
<dbReference type="PANTHER" id="PTHR24028">
    <property type="entry name" value="CADHERIN-87A"/>
    <property type="match status" value="1"/>
</dbReference>
<keyword evidence="6" id="KW-0472">Membrane</keyword>
<dbReference type="Proteomes" id="UP000835052">
    <property type="component" value="Unassembled WGS sequence"/>
</dbReference>
<dbReference type="InterPro" id="IPR002126">
    <property type="entry name" value="Cadherin-like_dom"/>
</dbReference>
<proteinExistence type="predicted"/>
<dbReference type="Gene3D" id="2.60.40.60">
    <property type="entry name" value="Cadherins"/>
    <property type="match status" value="2"/>
</dbReference>
<gene>
    <name evidence="11" type="ORF">CAUJ_LOCUS1749</name>
</gene>
<dbReference type="GO" id="GO:0005509">
    <property type="term" value="F:calcium ion binding"/>
    <property type="evidence" value="ECO:0007669"/>
    <property type="project" value="UniProtKB-UniRule"/>
</dbReference>
<dbReference type="SUPFAM" id="SSF49313">
    <property type="entry name" value="Cadherin-like"/>
    <property type="match status" value="1"/>
</dbReference>
<organism evidence="11 12">
    <name type="scientific">Caenorhabditis auriculariae</name>
    <dbReference type="NCBI Taxonomy" id="2777116"/>
    <lineage>
        <taxon>Eukaryota</taxon>
        <taxon>Metazoa</taxon>
        <taxon>Ecdysozoa</taxon>
        <taxon>Nematoda</taxon>
        <taxon>Chromadorea</taxon>
        <taxon>Rhabditida</taxon>
        <taxon>Rhabditina</taxon>
        <taxon>Rhabditomorpha</taxon>
        <taxon>Rhabditoidea</taxon>
        <taxon>Rhabditidae</taxon>
        <taxon>Peloderinae</taxon>
        <taxon>Caenorhabditis</taxon>
    </lineage>
</organism>
<evidence type="ECO:0000256" key="4">
    <source>
        <dbReference type="ARBA" id="ARBA00022837"/>
    </source>
</evidence>
<dbReference type="EMBL" id="CAJGYM010000003">
    <property type="protein sequence ID" value="CAD6185830.1"/>
    <property type="molecule type" value="Genomic_DNA"/>
</dbReference>
<sequence length="208" mass="22891">MATQVSRRRGGRSRRGLVPPRKMQIQADDVGQFDDPTDAPIGKIVAKLPLDDEIPYRLAKKTVIVLISIRKSLEVRVKSPLDREELESEELLVLSAVPSITHVHIHIDDINDNAPIFPAAVQKISIAETSPIGSRTSLLSAFDPDSGLNGTIVEYSLISVDFGEADETFILVREDDQIFLEVRQSLDREIKATYAFNLTASDGGTPSL</sequence>
<evidence type="ECO:0000256" key="2">
    <source>
        <dbReference type="ARBA" id="ARBA00022692"/>
    </source>
</evidence>
<evidence type="ECO:0000256" key="7">
    <source>
        <dbReference type="ARBA" id="ARBA00023180"/>
    </source>
</evidence>
<dbReference type="InterPro" id="IPR020894">
    <property type="entry name" value="Cadherin_CS"/>
</dbReference>
<dbReference type="Pfam" id="PF25374">
    <property type="entry name" value="Cadherin_FAT4_N"/>
    <property type="match status" value="1"/>
</dbReference>
<accession>A0A8S1GX82</accession>
<dbReference type="OrthoDB" id="6252479at2759"/>
<evidence type="ECO:0000256" key="6">
    <source>
        <dbReference type="ARBA" id="ARBA00023136"/>
    </source>
</evidence>
<protein>
    <recommendedName>
        <fullName evidence="10">Cadherin domain-containing protein</fullName>
    </recommendedName>
</protein>
<evidence type="ECO:0000256" key="5">
    <source>
        <dbReference type="ARBA" id="ARBA00022989"/>
    </source>
</evidence>
<name>A0A8S1GX82_9PELO</name>
<keyword evidence="5" id="KW-1133">Transmembrane helix</keyword>
<dbReference type="SMART" id="SM00112">
    <property type="entry name" value="CA"/>
    <property type="match status" value="2"/>
</dbReference>
<dbReference type="PROSITE" id="PS50268">
    <property type="entry name" value="CADHERIN_2"/>
    <property type="match status" value="2"/>
</dbReference>